<dbReference type="GO" id="GO:0005634">
    <property type="term" value="C:nucleus"/>
    <property type="evidence" value="ECO:0007669"/>
    <property type="project" value="TreeGrafter"/>
</dbReference>
<name>A0AAV7M389_PLEWA</name>
<accession>A0AAV7M389</accession>
<gene>
    <name evidence="2" type="ORF">NDU88_002987</name>
</gene>
<dbReference type="InterPro" id="IPR003347">
    <property type="entry name" value="JmjC_dom"/>
</dbReference>
<proteinExistence type="predicted"/>
<dbReference type="GO" id="GO:0000987">
    <property type="term" value="F:cis-regulatory region sequence-specific DNA binding"/>
    <property type="evidence" value="ECO:0007669"/>
    <property type="project" value="TreeGrafter"/>
</dbReference>
<sequence>MPLAILCHVDYLEVDGGWLTNRYLAPGEEEHCSIERRDASLTYADFIQQYAFSRPVILQGITNNLGFQALCTKEMLLKEFGDRMVRLSTANTYSYEKVDVMFREYVEHLLRPQDKDSLGCDTLYFFGDNNFTEWGSLFQKYSPPPFRIPGTTGAYSFGVAGSGTGVPFHWHGPGFSEVIFGRKRWFLYPPDKTPEFNPNKTTLSWLTDNYPLLPEHERPVECTIRPGEVLYFPDRWWHATLNLDTSVFISTFLG</sequence>
<dbReference type="Proteomes" id="UP001066276">
    <property type="component" value="Chromosome 10"/>
</dbReference>
<organism evidence="2 3">
    <name type="scientific">Pleurodeles waltl</name>
    <name type="common">Iberian ribbed newt</name>
    <dbReference type="NCBI Taxonomy" id="8319"/>
    <lineage>
        <taxon>Eukaryota</taxon>
        <taxon>Metazoa</taxon>
        <taxon>Chordata</taxon>
        <taxon>Craniata</taxon>
        <taxon>Vertebrata</taxon>
        <taxon>Euteleostomi</taxon>
        <taxon>Amphibia</taxon>
        <taxon>Batrachia</taxon>
        <taxon>Caudata</taxon>
        <taxon>Salamandroidea</taxon>
        <taxon>Salamandridae</taxon>
        <taxon>Pleurodelinae</taxon>
        <taxon>Pleurodeles</taxon>
    </lineage>
</organism>
<dbReference type="Pfam" id="PF13621">
    <property type="entry name" value="Cupin_8"/>
    <property type="match status" value="1"/>
</dbReference>
<evidence type="ECO:0000259" key="1">
    <source>
        <dbReference type="PROSITE" id="PS51184"/>
    </source>
</evidence>
<dbReference type="Gene3D" id="2.60.120.650">
    <property type="entry name" value="Cupin"/>
    <property type="match status" value="1"/>
</dbReference>
<dbReference type="AlphaFoldDB" id="A0AAV7M389"/>
<reference evidence="2" key="1">
    <citation type="journal article" date="2022" name="bioRxiv">
        <title>Sequencing and chromosome-scale assembly of the giantPleurodeles waltlgenome.</title>
        <authorList>
            <person name="Brown T."/>
            <person name="Elewa A."/>
            <person name="Iarovenko S."/>
            <person name="Subramanian E."/>
            <person name="Araus A.J."/>
            <person name="Petzold A."/>
            <person name="Susuki M."/>
            <person name="Suzuki K.-i.T."/>
            <person name="Hayashi T."/>
            <person name="Toyoda A."/>
            <person name="Oliveira C."/>
            <person name="Osipova E."/>
            <person name="Leigh N.D."/>
            <person name="Simon A."/>
            <person name="Yun M.H."/>
        </authorList>
    </citation>
    <scope>NUCLEOTIDE SEQUENCE</scope>
    <source>
        <strain evidence="2">20211129_DDA</strain>
        <tissue evidence="2">Liver</tissue>
    </source>
</reference>
<dbReference type="PANTHER" id="PTHR12480:SF21">
    <property type="entry name" value="JMJC DOMAIN-CONTAINING PROTEIN 8"/>
    <property type="match status" value="1"/>
</dbReference>
<dbReference type="InterPro" id="IPR050910">
    <property type="entry name" value="JMJD6_ArgDemeth/LysHydrox"/>
</dbReference>
<comment type="caution">
    <text evidence="2">The sequence shown here is derived from an EMBL/GenBank/DDBJ whole genome shotgun (WGS) entry which is preliminary data.</text>
</comment>
<evidence type="ECO:0000313" key="3">
    <source>
        <dbReference type="Proteomes" id="UP001066276"/>
    </source>
</evidence>
<dbReference type="PROSITE" id="PS51184">
    <property type="entry name" value="JMJC"/>
    <property type="match status" value="1"/>
</dbReference>
<dbReference type="SUPFAM" id="SSF51197">
    <property type="entry name" value="Clavaminate synthase-like"/>
    <property type="match status" value="1"/>
</dbReference>
<dbReference type="PANTHER" id="PTHR12480">
    <property type="entry name" value="ARGININE DEMETHYLASE AND LYSYL-HYDROXYLASE JMJD"/>
    <property type="match status" value="1"/>
</dbReference>
<feature type="domain" description="JmjC" evidence="1">
    <location>
        <begin position="120"/>
        <end position="254"/>
    </location>
</feature>
<keyword evidence="3" id="KW-1185">Reference proteome</keyword>
<protein>
    <recommendedName>
        <fullName evidence="1">JmjC domain-containing protein</fullName>
    </recommendedName>
</protein>
<dbReference type="InterPro" id="IPR041667">
    <property type="entry name" value="Cupin_8"/>
</dbReference>
<dbReference type="EMBL" id="JANPWB010000014">
    <property type="protein sequence ID" value="KAJ1097871.1"/>
    <property type="molecule type" value="Genomic_DNA"/>
</dbReference>
<evidence type="ECO:0000313" key="2">
    <source>
        <dbReference type="EMBL" id="KAJ1097871.1"/>
    </source>
</evidence>